<keyword evidence="2" id="KW-0328">Glycosyltransferase</keyword>
<evidence type="ECO:0000256" key="2">
    <source>
        <dbReference type="ARBA" id="ARBA00022676"/>
    </source>
</evidence>
<dbReference type="Pfam" id="PF00535">
    <property type="entry name" value="Glycos_transf_2"/>
    <property type="match status" value="1"/>
</dbReference>
<dbReference type="CDD" id="cd02525">
    <property type="entry name" value="Succinoglycan_BP_ExoA"/>
    <property type="match status" value="1"/>
</dbReference>
<evidence type="ECO:0000259" key="5">
    <source>
        <dbReference type="Pfam" id="PF00535"/>
    </source>
</evidence>
<dbReference type="InterPro" id="IPR001173">
    <property type="entry name" value="Glyco_trans_2-like"/>
</dbReference>
<dbReference type="GO" id="GO:0016757">
    <property type="term" value="F:glycosyltransferase activity"/>
    <property type="evidence" value="ECO:0007669"/>
    <property type="project" value="UniProtKB-KW"/>
</dbReference>
<dbReference type="Gene3D" id="3.90.550.10">
    <property type="entry name" value="Spore Coat Polysaccharide Biosynthesis Protein SpsA, Chain A"/>
    <property type="match status" value="1"/>
</dbReference>
<evidence type="ECO:0000313" key="7">
    <source>
        <dbReference type="Proteomes" id="UP000273044"/>
    </source>
</evidence>
<dbReference type="SUPFAM" id="SSF53448">
    <property type="entry name" value="Nucleotide-diphospho-sugar transferases"/>
    <property type="match status" value="1"/>
</dbReference>
<dbReference type="RefSeq" id="WP_041696270.1">
    <property type="nucleotide sequence ID" value="NZ_CAUVFX010000012.1"/>
</dbReference>
<dbReference type="PANTHER" id="PTHR43630">
    <property type="entry name" value="POLY-BETA-1,6-N-ACETYL-D-GLUCOSAMINE SYNTHASE"/>
    <property type="match status" value="1"/>
</dbReference>
<comment type="similarity">
    <text evidence="1">Belongs to the glycosyltransferase 2 family.</text>
</comment>
<dbReference type="InterPro" id="IPR029044">
    <property type="entry name" value="Nucleotide-diphossugar_trans"/>
</dbReference>
<feature type="transmembrane region" description="Helical" evidence="4">
    <location>
        <begin position="275"/>
        <end position="296"/>
    </location>
</feature>
<feature type="transmembrane region" description="Helical" evidence="4">
    <location>
        <begin position="248"/>
        <end position="269"/>
    </location>
</feature>
<dbReference type="Proteomes" id="UP000273044">
    <property type="component" value="Chromosome"/>
</dbReference>
<keyword evidence="3 6" id="KW-0808">Transferase</keyword>
<proteinExistence type="inferred from homology"/>
<dbReference type="AlphaFoldDB" id="A0A3S4TZA1"/>
<reference evidence="6 7" key="1">
    <citation type="submission" date="2018-12" db="EMBL/GenBank/DDBJ databases">
        <authorList>
            <consortium name="Pathogen Informatics"/>
        </authorList>
    </citation>
    <scope>NUCLEOTIDE SEQUENCE [LARGE SCALE GENOMIC DNA]</scope>
    <source>
        <strain evidence="6 7">NCTC12967</strain>
    </source>
</reference>
<gene>
    <name evidence="6" type="ORF">NCTC12967_00903</name>
</gene>
<keyword evidence="7" id="KW-1185">Reference proteome</keyword>
<evidence type="ECO:0000256" key="4">
    <source>
        <dbReference type="SAM" id="Phobius"/>
    </source>
</evidence>
<dbReference type="EMBL" id="LR134406">
    <property type="protein sequence ID" value="VEH69630.1"/>
    <property type="molecule type" value="Genomic_DNA"/>
</dbReference>
<evidence type="ECO:0000256" key="1">
    <source>
        <dbReference type="ARBA" id="ARBA00006739"/>
    </source>
</evidence>
<keyword evidence="4" id="KW-1133">Transmembrane helix</keyword>
<sequence>MIAVIPEPVSVVMPVRNEEPHLEAAVGRVLAQGYGGELEVVIAVGPSSDRTREIADSLAAADDRIVVVDNPTGFTPAGLNLAIEAASHEIIVRVDGHAELCPGYITTAVETLRATGAANVGGLMDAQGRTPFEQAVAAAYNSHLGLGGGGFHLAATPAGPADTVFLGVFRRDALKEVGGFDESLHRAQDWELNYRLRRAGHLVWFTPELRVVYRPRSSLRALAKQFHLTGRWRREVIRRHPDTASRRYLAPPAAVLGTGVGLGAGMTGVWLRRPWLAAMLVFPVLYLGFLVFATLTMRDVPAAARLRLPVVLATMHLAWGTGFLRGLPRRG</sequence>
<accession>A0A3S4TZA1</accession>
<protein>
    <submittedName>
        <fullName evidence="6">N-glycosyltransferase</fullName>
    </submittedName>
</protein>
<dbReference type="GeneID" id="64406384"/>
<name>A0A3S4TZA1_9ACTN</name>
<dbReference type="PANTHER" id="PTHR43630:SF1">
    <property type="entry name" value="POLY-BETA-1,6-N-ACETYL-D-GLUCOSAMINE SYNTHASE"/>
    <property type="match status" value="1"/>
</dbReference>
<feature type="domain" description="Glycosyltransferase 2-like" evidence="5">
    <location>
        <begin position="10"/>
        <end position="139"/>
    </location>
</feature>
<evidence type="ECO:0000256" key="3">
    <source>
        <dbReference type="ARBA" id="ARBA00022679"/>
    </source>
</evidence>
<keyword evidence="4" id="KW-0812">Transmembrane</keyword>
<evidence type="ECO:0000313" key="6">
    <source>
        <dbReference type="EMBL" id="VEH69630.1"/>
    </source>
</evidence>
<organism evidence="6 7">
    <name type="scientific">Arachnia propionica</name>
    <dbReference type="NCBI Taxonomy" id="1750"/>
    <lineage>
        <taxon>Bacteria</taxon>
        <taxon>Bacillati</taxon>
        <taxon>Actinomycetota</taxon>
        <taxon>Actinomycetes</taxon>
        <taxon>Propionibacteriales</taxon>
        <taxon>Propionibacteriaceae</taxon>
        <taxon>Arachnia</taxon>
    </lineage>
</organism>
<keyword evidence="4" id="KW-0472">Membrane</keyword>